<dbReference type="AlphaFoldDB" id="A0A371D6V3"/>
<name>A0A371D6V3_9APHY</name>
<gene>
    <name evidence="1" type="ORF">OH76DRAFT_1310933</name>
</gene>
<evidence type="ECO:0000313" key="1">
    <source>
        <dbReference type="EMBL" id="RDX48267.1"/>
    </source>
</evidence>
<organism evidence="1 2">
    <name type="scientific">Lentinus brumalis</name>
    <dbReference type="NCBI Taxonomy" id="2498619"/>
    <lineage>
        <taxon>Eukaryota</taxon>
        <taxon>Fungi</taxon>
        <taxon>Dikarya</taxon>
        <taxon>Basidiomycota</taxon>
        <taxon>Agaricomycotina</taxon>
        <taxon>Agaricomycetes</taxon>
        <taxon>Polyporales</taxon>
        <taxon>Polyporaceae</taxon>
        <taxon>Lentinus</taxon>
    </lineage>
</organism>
<evidence type="ECO:0000313" key="2">
    <source>
        <dbReference type="Proteomes" id="UP000256964"/>
    </source>
</evidence>
<accession>A0A371D6V3</accession>
<sequence length="91" mass="10056">MDEMGIRQGIGVKEHVLGPAGQKVQYQQQSGDCKNITMIATICTDGTSIAPAVIYKVQTRLGHLKSGYIDGEIRVEWIKQFDHHMKEKAAG</sequence>
<dbReference type="OrthoDB" id="2800589at2759"/>
<keyword evidence="2" id="KW-1185">Reference proteome</keyword>
<dbReference type="EMBL" id="KZ857413">
    <property type="protein sequence ID" value="RDX48267.1"/>
    <property type="molecule type" value="Genomic_DNA"/>
</dbReference>
<dbReference type="STRING" id="139420.A0A371D6V3"/>
<proteinExistence type="predicted"/>
<reference evidence="1 2" key="1">
    <citation type="journal article" date="2018" name="Biotechnol. Biofuels">
        <title>Integrative visual omics of the white-rot fungus Polyporus brumalis exposes the biotechnological potential of its oxidative enzymes for delignifying raw plant biomass.</title>
        <authorList>
            <person name="Miyauchi S."/>
            <person name="Rancon A."/>
            <person name="Drula E."/>
            <person name="Hage H."/>
            <person name="Chaduli D."/>
            <person name="Favel A."/>
            <person name="Grisel S."/>
            <person name="Henrissat B."/>
            <person name="Herpoel-Gimbert I."/>
            <person name="Ruiz-Duenas F.J."/>
            <person name="Chevret D."/>
            <person name="Hainaut M."/>
            <person name="Lin J."/>
            <person name="Wang M."/>
            <person name="Pangilinan J."/>
            <person name="Lipzen A."/>
            <person name="Lesage-Meessen L."/>
            <person name="Navarro D."/>
            <person name="Riley R."/>
            <person name="Grigoriev I.V."/>
            <person name="Zhou S."/>
            <person name="Raouche S."/>
            <person name="Rosso M.N."/>
        </authorList>
    </citation>
    <scope>NUCLEOTIDE SEQUENCE [LARGE SCALE GENOMIC DNA]</scope>
    <source>
        <strain evidence="1 2">BRFM 1820</strain>
    </source>
</reference>
<feature type="non-terminal residue" evidence="1">
    <location>
        <position position="91"/>
    </location>
</feature>
<protein>
    <recommendedName>
        <fullName evidence="3">DDE-1 domain-containing protein</fullName>
    </recommendedName>
</protein>
<evidence type="ECO:0008006" key="3">
    <source>
        <dbReference type="Google" id="ProtNLM"/>
    </source>
</evidence>
<dbReference type="Proteomes" id="UP000256964">
    <property type="component" value="Unassembled WGS sequence"/>
</dbReference>